<keyword evidence="3 7" id="KW-0863">Zinc-finger</keyword>
<feature type="region of interest" description="Disordered" evidence="8">
    <location>
        <begin position="233"/>
        <end position="263"/>
    </location>
</feature>
<evidence type="ECO:0000256" key="1">
    <source>
        <dbReference type="ARBA" id="ARBA00022723"/>
    </source>
</evidence>
<keyword evidence="4" id="KW-0862">Zinc</keyword>
<keyword evidence="11" id="KW-1185">Reference proteome</keyword>
<dbReference type="SMART" id="SM00355">
    <property type="entry name" value="ZnF_C2H2"/>
    <property type="match status" value="2"/>
</dbReference>
<organism evidence="10 11">
    <name type="scientific">Heracleum sosnowskyi</name>
    <dbReference type="NCBI Taxonomy" id="360622"/>
    <lineage>
        <taxon>Eukaryota</taxon>
        <taxon>Viridiplantae</taxon>
        <taxon>Streptophyta</taxon>
        <taxon>Embryophyta</taxon>
        <taxon>Tracheophyta</taxon>
        <taxon>Spermatophyta</taxon>
        <taxon>Magnoliopsida</taxon>
        <taxon>eudicotyledons</taxon>
        <taxon>Gunneridae</taxon>
        <taxon>Pentapetalae</taxon>
        <taxon>asterids</taxon>
        <taxon>campanulids</taxon>
        <taxon>Apiales</taxon>
        <taxon>Apiaceae</taxon>
        <taxon>Apioideae</taxon>
        <taxon>apioid superclade</taxon>
        <taxon>Tordylieae</taxon>
        <taxon>Tordyliinae</taxon>
        <taxon>Heracleum</taxon>
    </lineage>
</organism>
<keyword evidence="1" id="KW-0479">Metal-binding</keyword>
<evidence type="ECO:0000313" key="10">
    <source>
        <dbReference type="EMBL" id="KAK1385695.1"/>
    </source>
</evidence>
<dbReference type="InterPro" id="IPR013087">
    <property type="entry name" value="Znf_C2H2_type"/>
</dbReference>
<evidence type="ECO:0000256" key="2">
    <source>
        <dbReference type="ARBA" id="ARBA00022737"/>
    </source>
</evidence>
<evidence type="ECO:0000313" key="11">
    <source>
        <dbReference type="Proteomes" id="UP001237642"/>
    </source>
</evidence>
<name>A0AAD8MQG5_9APIA</name>
<dbReference type="GO" id="GO:0005634">
    <property type="term" value="C:nucleus"/>
    <property type="evidence" value="ECO:0007669"/>
    <property type="project" value="TreeGrafter"/>
</dbReference>
<evidence type="ECO:0000256" key="6">
    <source>
        <dbReference type="ARBA" id="ARBA00023163"/>
    </source>
</evidence>
<feature type="region of interest" description="Disordered" evidence="8">
    <location>
        <begin position="28"/>
        <end position="56"/>
    </location>
</feature>
<evidence type="ECO:0000256" key="5">
    <source>
        <dbReference type="ARBA" id="ARBA00023015"/>
    </source>
</evidence>
<dbReference type="SUPFAM" id="SSF57667">
    <property type="entry name" value="beta-beta-alpha zinc fingers"/>
    <property type="match status" value="1"/>
</dbReference>
<evidence type="ECO:0000256" key="4">
    <source>
        <dbReference type="ARBA" id="ARBA00022833"/>
    </source>
</evidence>
<dbReference type="GO" id="GO:0000976">
    <property type="term" value="F:transcription cis-regulatory region binding"/>
    <property type="evidence" value="ECO:0007669"/>
    <property type="project" value="TreeGrafter"/>
</dbReference>
<feature type="domain" description="C2H2-type" evidence="9">
    <location>
        <begin position="156"/>
        <end position="178"/>
    </location>
</feature>
<dbReference type="EMBL" id="JAUIZM010000005">
    <property type="protein sequence ID" value="KAK1385695.1"/>
    <property type="molecule type" value="Genomic_DNA"/>
</dbReference>
<gene>
    <name evidence="10" type="ORF">POM88_023430</name>
</gene>
<keyword evidence="2" id="KW-0677">Repeat</keyword>
<dbReference type="InterPro" id="IPR044653">
    <property type="entry name" value="AZF1/2/3-like"/>
</dbReference>
<protein>
    <submittedName>
        <fullName evidence="10">Zinc finger protein ZAT10</fullName>
    </submittedName>
</protein>
<dbReference type="AlphaFoldDB" id="A0AAD8MQG5"/>
<comment type="caution">
    <text evidence="10">The sequence shown here is derived from an EMBL/GenBank/DDBJ whole genome shotgun (WGS) entry which is preliminary data.</text>
</comment>
<dbReference type="GO" id="GO:0008270">
    <property type="term" value="F:zinc ion binding"/>
    <property type="evidence" value="ECO:0007669"/>
    <property type="project" value="UniProtKB-KW"/>
</dbReference>
<evidence type="ECO:0000259" key="9">
    <source>
        <dbReference type="PROSITE" id="PS50157"/>
    </source>
</evidence>
<dbReference type="Pfam" id="PF13912">
    <property type="entry name" value="zf-C2H2_6"/>
    <property type="match status" value="2"/>
</dbReference>
<evidence type="ECO:0000256" key="3">
    <source>
        <dbReference type="ARBA" id="ARBA00022771"/>
    </source>
</evidence>
<keyword evidence="5" id="KW-0805">Transcription regulation</keyword>
<dbReference type="PANTHER" id="PTHR45988">
    <property type="entry name" value="C2H2 TYPE ZINC FINGER TRANSCRIPTION FACTOR FAMILY-RELATED"/>
    <property type="match status" value="1"/>
</dbReference>
<dbReference type="PANTHER" id="PTHR45988:SF92">
    <property type="entry name" value="C2H2 TYPE ZINC FINGER TRANSCRIPTION FACTOR FAMILY-RELATED"/>
    <property type="match status" value="1"/>
</dbReference>
<feature type="region of interest" description="Disordered" evidence="8">
    <location>
        <begin position="125"/>
        <end position="146"/>
    </location>
</feature>
<reference evidence="10" key="1">
    <citation type="submission" date="2023-02" db="EMBL/GenBank/DDBJ databases">
        <title>Genome of toxic invasive species Heracleum sosnowskyi carries increased number of genes despite the absence of recent whole-genome duplications.</title>
        <authorList>
            <person name="Schelkunov M."/>
            <person name="Shtratnikova V."/>
            <person name="Makarenko M."/>
            <person name="Klepikova A."/>
            <person name="Omelchenko D."/>
            <person name="Novikova G."/>
            <person name="Obukhova E."/>
            <person name="Bogdanov V."/>
            <person name="Penin A."/>
            <person name="Logacheva M."/>
        </authorList>
    </citation>
    <scope>NUCLEOTIDE SEQUENCE</scope>
    <source>
        <strain evidence="10">Hsosn_3</strain>
        <tissue evidence="10">Leaf</tissue>
    </source>
</reference>
<dbReference type="Proteomes" id="UP001237642">
    <property type="component" value="Unassembled WGS sequence"/>
</dbReference>
<accession>A0AAD8MQG5</accession>
<reference evidence="10" key="2">
    <citation type="submission" date="2023-05" db="EMBL/GenBank/DDBJ databases">
        <authorList>
            <person name="Schelkunov M.I."/>
        </authorList>
    </citation>
    <scope>NUCLEOTIDE SEQUENCE</scope>
    <source>
        <strain evidence="10">Hsosn_3</strain>
        <tissue evidence="10">Leaf</tissue>
    </source>
</reference>
<evidence type="ECO:0000256" key="7">
    <source>
        <dbReference type="PROSITE-ProRule" id="PRU00042"/>
    </source>
</evidence>
<evidence type="ECO:0000256" key="8">
    <source>
        <dbReference type="SAM" id="MobiDB-lite"/>
    </source>
</evidence>
<dbReference type="InterPro" id="IPR036236">
    <property type="entry name" value="Znf_C2H2_sf"/>
</dbReference>
<dbReference type="PROSITE" id="PS00028">
    <property type="entry name" value="ZINC_FINGER_C2H2_1"/>
    <property type="match status" value="2"/>
</dbReference>
<feature type="domain" description="C2H2-type" evidence="9">
    <location>
        <begin position="102"/>
        <end position="124"/>
    </location>
</feature>
<dbReference type="GO" id="GO:0003700">
    <property type="term" value="F:DNA-binding transcription factor activity"/>
    <property type="evidence" value="ECO:0007669"/>
    <property type="project" value="InterPro"/>
</dbReference>
<feature type="compositionally biased region" description="Low complexity" evidence="8">
    <location>
        <begin position="137"/>
        <end position="146"/>
    </location>
</feature>
<dbReference type="Gene3D" id="3.30.160.60">
    <property type="entry name" value="Classic Zinc Finger"/>
    <property type="match status" value="1"/>
</dbReference>
<sequence>MTIEALSSPTIPTPPPSFHYKTLTLKQTQDNPTTNMHEPWMKKKRTKRPRSETPPTEEEYLALCLIMLARGTTDTTTATTAAAAATTSHRIETSSTDQYISYKCSVCDKSFSSYQALGGHKASHRKLAGGAGEDHSTTTNSGTTATSVLIPSGRAHECTICHKSFPTGQALGGHKRRHYDGNIGSAAASAVTSSSGYASSHHKDLDFDLNLPASPEVVVPLTVSVDFGRKSLNSGEQEVESPHPGKKARFSRPTELGGFGLVH</sequence>
<dbReference type="PROSITE" id="PS50157">
    <property type="entry name" value="ZINC_FINGER_C2H2_2"/>
    <property type="match status" value="2"/>
</dbReference>
<keyword evidence="6" id="KW-0804">Transcription</keyword>
<proteinExistence type="predicted"/>